<evidence type="ECO:0000259" key="2">
    <source>
        <dbReference type="PROSITE" id="PS50011"/>
    </source>
</evidence>
<feature type="domain" description="Protein kinase" evidence="2">
    <location>
        <begin position="48"/>
        <end position="396"/>
    </location>
</feature>
<keyword evidence="4" id="KW-1185">Reference proteome</keyword>
<feature type="compositionally biased region" description="Acidic residues" evidence="1">
    <location>
        <begin position="718"/>
        <end position="729"/>
    </location>
</feature>
<dbReference type="KEGG" id="mng:MNEG_6192"/>
<dbReference type="PROSITE" id="PS50011">
    <property type="entry name" value="PROTEIN_KINASE_DOM"/>
    <property type="match status" value="1"/>
</dbReference>
<organism evidence="3 4">
    <name type="scientific">Monoraphidium neglectum</name>
    <dbReference type="NCBI Taxonomy" id="145388"/>
    <lineage>
        <taxon>Eukaryota</taxon>
        <taxon>Viridiplantae</taxon>
        <taxon>Chlorophyta</taxon>
        <taxon>core chlorophytes</taxon>
        <taxon>Chlorophyceae</taxon>
        <taxon>CS clade</taxon>
        <taxon>Sphaeropleales</taxon>
        <taxon>Selenastraceae</taxon>
        <taxon>Monoraphidium</taxon>
    </lineage>
</organism>
<dbReference type="GeneID" id="25739068"/>
<dbReference type="STRING" id="145388.A0A0D2L3J3"/>
<name>A0A0D2L3J3_9CHLO</name>
<dbReference type="InterPro" id="IPR011009">
    <property type="entry name" value="Kinase-like_dom_sf"/>
</dbReference>
<proteinExistence type="predicted"/>
<dbReference type="SUPFAM" id="SSF56112">
    <property type="entry name" value="Protein kinase-like (PK-like)"/>
    <property type="match status" value="1"/>
</dbReference>
<dbReference type="GO" id="GO:0005524">
    <property type="term" value="F:ATP binding"/>
    <property type="evidence" value="ECO:0007669"/>
    <property type="project" value="InterPro"/>
</dbReference>
<dbReference type="OrthoDB" id="1668230at2759"/>
<protein>
    <recommendedName>
        <fullName evidence="2">Protein kinase domain-containing protein</fullName>
    </recommendedName>
</protein>
<evidence type="ECO:0000313" key="4">
    <source>
        <dbReference type="Proteomes" id="UP000054498"/>
    </source>
</evidence>
<dbReference type="GO" id="GO:0004672">
    <property type="term" value="F:protein kinase activity"/>
    <property type="evidence" value="ECO:0007669"/>
    <property type="project" value="InterPro"/>
</dbReference>
<dbReference type="AlphaFoldDB" id="A0A0D2L3J3"/>
<gene>
    <name evidence="3" type="ORF">MNEG_6192</name>
</gene>
<dbReference type="Proteomes" id="UP000054498">
    <property type="component" value="Unassembled WGS sequence"/>
</dbReference>
<dbReference type="PROSITE" id="PS00108">
    <property type="entry name" value="PROTEIN_KINASE_ST"/>
    <property type="match status" value="1"/>
</dbReference>
<sequence length="736" mass="77617">MDLRYEPPANNDASVLATFNGLLDPKSGQHIVERRVVGADGKTVFILNPDGPITAKGGQGRVLGPFKPAYRGGDDSLRALKFTVINTDDDLTRARLERLAILDSATHSIRHVGGVHGFSSQPLLVHFPDEVAPLPALLSVLPWAGNVVEPSTVASTERMAALLSDVACGLLALHARGFVHHDVKPANIMYNTGDKRFKLIDLGAVYPLMPELRSKLGELLEGPFFTFLTQEFADNAAHGLVGLSAALTYRQAALAATFDSFSLGLMGLHLQFEGTRSTALGNALMNLAQIPRAILRAGAISASHKMICAALLSLGDGHSWLENCAGTLGWHLNHIDTAPGVEGLHIWWRGEARVSDTPQALVRFIMTMCAVMACSYEAEERATLEGVQMAMTHEAGSFVGLTNAANMLGTGAAPQGPGALALVPAFEELQAVARVLEKEQDWERAVTEEFVTVAVVPLLERLVQLGELRADALDGQAPTIGLGAWLADVPLAGRSEQGLAERAHAARQRGILRQNEPGPRYLGHQSLAGPLREAHLTAVCATSEVAMSALAALAGRNGGRGGVDHALLQRAETALAAAAEQLDSAGAQAASGTRVSSEAKLAAALRGRWEEVKLSMEGDGQPVPQVPRVWSPPAAEGSGPVYTVMGNAHAHAFVVSGPGGMQDDDNSGGNAADWSPSSWRGANPMTRAGGGSDVPGRNRVPLQGGSREPLFGLGEADHGEDEAMVDADEVGQSRWI</sequence>
<dbReference type="InterPro" id="IPR000719">
    <property type="entry name" value="Prot_kinase_dom"/>
</dbReference>
<dbReference type="EMBL" id="KK101204">
    <property type="protein sequence ID" value="KIZ01769.1"/>
    <property type="molecule type" value="Genomic_DNA"/>
</dbReference>
<evidence type="ECO:0000313" key="3">
    <source>
        <dbReference type="EMBL" id="KIZ01769.1"/>
    </source>
</evidence>
<dbReference type="Pfam" id="PF00069">
    <property type="entry name" value="Pkinase"/>
    <property type="match status" value="1"/>
</dbReference>
<dbReference type="Gene3D" id="1.10.510.10">
    <property type="entry name" value="Transferase(Phosphotransferase) domain 1"/>
    <property type="match status" value="1"/>
</dbReference>
<reference evidence="3 4" key="1">
    <citation type="journal article" date="2013" name="BMC Genomics">
        <title>Reconstruction of the lipid metabolism for the microalga Monoraphidium neglectum from its genome sequence reveals characteristics suitable for biofuel production.</title>
        <authorList>
            <person name="Bogen C."/>
            <person name="Al-Dilaimi A."/>
            <person name="Albersmeier A."/>
            <person name="Wichmann J."/>
            <person name="Grundmann M."/>
            <person name="Rupp O."/>
            <person name="Lauersen K.J."/>
            <person name="Blifernez-Klassen O."/>
            <person name="Kalinowski J."/>
            <person name="Goesmann A."/>
            <person name="Mussgnug J.H."/>
            <person name="Kruse O."/>
        </authorList>
    </citation>
    <scope>NUCLEOTIDE SEQUENCE [LARGE SCALE GENOMIC DNA]</scope>
    <source>
        <strain evidence="3 4">SAG 48.87</strain>
    </source>
</reference>
<dbReference type="RefSeq" id="XP_013900788.1">
    <property type="nucleotide sequence ID" value="XM_014045334.1"/>
</dbReference>
<evidence type="ECO:0000256" key="1">
    <source>
        <dbReference type="SAM" id="MobiDB-lite"/>
    </source>
</evidence>
<dbReference type="InterPro" id="IPR008271">
    <property type="entry name" value="Ser/Thr_kinase_AS"/>
</dbReference>
<accession>A0A0D2L3J3</accession>
<feature type="region of interest" description="Disordered" evidence="1">
    <location>
        <begin position="659"/>
        <end position="736"/>
    </location>
</feature>